<dbReference type="SUPFAM" id="SSF49899">
    <property type="entry name" value="Concanavalin A-like lectins/glucanases"/>
    <property type="match status" value="1"/>
</dbReference>
<sequence>MADESNIILNMPFDEAAGSTIAYDYSKTRADGTVVEADFTGGKQGNCIKFDGNGHCDIDKNVIPLTGNFTLLAWLKRSAFPDGFTGKRIGFFARWEAIEGYTEAWFNLAADTWGYWAIVKEGLTIRIYLDTALVQTITLPAQPTGFAILQDIYTTANGYGCIDEVKVYNTALPQEEITESIATVAQLAYSIDGTDFKAWDIYVSESNGLLDRPKMKTPVSVDWPDYHGEIVDLENKILQPREIALNCFMKANGKVDFVTKLNDFLDVFNRPNTQRLMVDIHPTKPLLYEVYNENGVAINKRWNDDLMVGTFTLKLKEPDPVKRIVRHQRLSNDTKTLTITLTSKKAVTIFWGDGTQTNDVYGTDVTASHEYTTDGIFYAIVAGVIEEIESFTTNGIIVWNKL</sequence>
<dbReference type="InterPro" id="IPR013320">
    <property type="entry name" value="ConA-like_dom_sf"/>
</dbReference>
<dbReference type="Proteomes" id="UP000322940">
    <property type="component" value="Unassembled WGS sequence"/>
</dbReference>
<organism evidence="1 2">
    <name type="scientific">Alistipes onderdonkii</name>
    <dbReference type="NCBI Taxonomy" id="328813"/>
    <lineage>
        <taxon>Bacteria</taxon>
        <taxon>Pseudomonadati</taxon>
        <taxon>Bacteroidota</taxon>
        <taxon>Bacteroidia</taxon>
        <taxon>Bacteroidales</taxon>
        <taxon>Rikenellaceae</taxon>
        <taxon>Alistipes</taxon>
    </lineage>
</organism>
<dbReference type="EMBL" id="VVXH01000016">
    <property type="protein sequence ID" value="KAA2376314.1"/>
    <property type="molecule type" value="Genomic_DNA"/>
</dbReference>
<evidence type="ECO:0000313" key="2">
    <source>
        <dbReference type="Proteomes" id="UP000322940"/>
    </source>
</evidence>
<gene>
    <name evidence="1" type="ORF">F2Y10_13445</name>
</gene>
<reference evidence="1 2" key="1">
    <citation type="journal article" date="2019" name="Nat. Med.">
        <title>A library of human gut bacterial isolates paired with longitudinal multiomics data enables mechanistic microbiome research.</title>
        <authorList>
            <person name="Poyet M."/>
            <person name="Groussin M."/>
            <person name="Gibbons S.M."/>
            <person name="Avila-Pacheco J."/>
            <person name="Jiang X."/>
            <person name="Kearney S.M."/>
            <person name="Perrotta A.R."/>
            <person name="Berdy B."/>
            <person name="Zhao S."/>
            <person name="Lieberman T.D."/>
            <person name="Swanson P.K."/>
            <person name="Smith M."/>
            <person name="Roesemann S."/>
            <person name="Alexander J.E."/>
            <person name="Rich S.A."/>
            <person name="Livny J."/>
            <person name="Vlamakis H."/>
            <person name="Clish C."/>
            <person name="Bullock K."/>
            <person name="Deik A."/>
            <person name="Scott J."/>
            <person name="Pierce K.A."/>
            <person name="Xavier R.J."/>
            <person name="Alm E.J."/>
        </authorList>
    </citation>
    <scope>NUCLEOTIDE SEQUENCE [LARGE SCALE GENOMIC DNA]</scope>
    <source>
        <strain evidence="1 2">BIOML-A266</strain>
    </source>
</reference>
<dbReference type="RefSeq" id="WP_015545806.1">
    <property type="nucleotide sequence ID" value="NZ_JADMRE010000015.1"/>
</dbReference>
<dbReference type="Gene3D" id="2.60.120.200">
    <property type="match status" value="1"/>
</dbReference>
<dbReference type="GO" id="GO:0004553">
    <property type="term" value="F:hydrolase activity, hydrolyzing O-glycosyl compounds"/>
    <property type="evidence" value="ECO:0007669"/>
    <property type="project" value="UniProtKB-ARBA"/>
</dbReference>
<proteinExistence type="predicted"/>
<dbReference type="GO" id="GO:0005975">
    <property type="term" value="P:carbohydrate metabolic process"/>
    <property type="evidence" value="ECO:0007669"/>
    <property type="project" value="UniProtKB-ARBA"/>
</dbReference>
<dbReference type="GeneID" id="92758153"/>
<dbReference type="AlphaFoldDB" id="A0A5B3GRJ8"/>
<dbReference type="Pfam" id="PF13385">
    <property type="entry name" value="Laminin_G_3"/>
    <property type="match status" value="1"/>
</dbReference>
<comment type="caution">
    <text evidence="1">The sequence shown here is derived from an EMBL/GenBank/DDBJ whole genome shotgun (WGS) entry which is preliminary data.</text>
</comment>
<accession>A0A5B3GRJ8</accession>
<evidence type="ECO:0000313" key="1">
    <source>
        <dbReference type="EMBL" id="KAA2376314.1"/>
    </source>
</evidence>
<name>A0A5B3GRJ8_9BACT</name>
<protein>
    <submittedName>
        <fullName evidence="1">LamG domain-containing protein</fullName>
    </submittedName>
</protein>